<evidence type="ECO:0000313" key="5">
    <source>
        <dbReference type="Proteomes" id="UP000178565"/>
    </source>
</evidence>
<dbReference type="InterPro" id="IPR050229">
    <property type="entry name" value="GlpE_sulfurtransferase"/>
</dbReference>
<evidence type="ECO:0000256" key="1">
    <source>
        <dbReference type="SAM" id="MobiDB-lite"/>
    </source>
</evidence>
<keyword evidence="2" id="KW-0472">Membrane</keyword>
<sequence>MKLKKLISKQILNTLLLSAVVGAIIGAVTAYAILSTQKDVKKTSNELIYDFYATENAVYASPHSLRRKMDKGDKNYILVDLRSPQEYEKEHIIGAVNIPAYKDPDTSAYEEVDRIVNQFTQLAKDQEVIVYCYSVPCMTGRKVGLMLAEKGIFVKHLGIGWNEWRHFWTLWNHEHEWEITKPEEYVVSGKEPGIPQTRELPSPCGEGELSC</sequence>
<dbReference type="CDD" id="cd00158">
    <property type="entry name" value="RHOD"/>
    <property type="match status" value="1"/>
</dbReference>
<dbReference type="SUPFAM" id="SSF52821">
    <property type="entry name" value="Rhodanese/Cell cycle control phosphatase"/>
    <property type="match status" value="1"/>
</dbReference>
<dbReference type="Pfam" id="PF00581">
    <property type="entry name" value="Rhodanese"/>
    <property type="match status" value="1"/>
</dbReference>
<evidence type="ECO:0000313" key="4">
    <source>
        <dbReference type="EMBL" id="OGE44122.1"/>
    </source>
</evidence>
<gene>
    <name evidence="4" type="ORF">A3B45_04200</name>
</gene>
<feature type="domain" description="Rhodanese" evidence="3">
    <location>
        <begin position="72"/>
        <end position="171"/>
    </location>
</feature>
<dbReference type="PANTHER" id="PTHR43031">
    <property type="entry name" value="FAD-DEPENDENT OXIDOREDUCTASE"/>
    <property type="match status" value="1"/>
</dbReference>
<comment type="caution">
    <text evidence="4">The sequence shown here is derived from an EMBL/GenBank/DDBJ whole genome shotgun (WGS) entry which is preliminary data.</text>
</comment>
<evidence type="ECO:0000259" key="3">
    <source>
        <dbReference type="PROSITE" id="PS50206"/>
    </source>
</evidence>
<dbReference type="AlphaFoldDB" id="A0A1F5KT77"/>
<dbReference type="Gene3D" id="3.40.250.10">
    <property type="entry name" value="Rhodanese-like domain"/>
    <property type="match status" value="1"/>
</dbReference>
<evidence type="ECO:0000256" key="2">
    <source>
        <dbReference type="SAM" id="Phobius"/>
    </source>
</evidence>
<dbReference type="Proteomes" id="UP000178565">
    <property type="component" value="Unassembled WGS sequence"/>
</dbReference>
<organism evidence="4 5">
    <name type="scientific">Candidatus Daviesbacteria bacterium RIFCSPLOWO2_01_FULL_39_12</name>
    <dbReference type="NCBI Taxonomy" id="1797785"/>
    <lineage>
        <taxon>Bacteria</taxon>
        <taxon>Candidatus Daviesiibacteriota</taxon>
    </lineage>
</organism>
<feature type="region of interest" description="Disordered" evidence="1">
    <location>
        <begin position="191"/>
        <end position="211"/>
    </location>
</feature>
<dbReference type="InterPro" id="IPR036873">
    <property type="entry name" value="Rhodanese-like_dom_sf"/>
</dbReference>
<protein>
    <recommendedName>
        <fullName evidence="3">Rhodanese domain-containing protein</fullName>
    </recommendedName>
</protein>
<feature type="transmembrane region" description="Helical" evidence="2">
    <location>
        <begin position="12"/>
        <end position="34"/>
    </location>
</feature>
<proteinExistence type="predicted"/>
<name>A0A1F5KT77_9BACT</name>
<keyword evidence="2" id="KW-1133">Transmembrane helix</keyword>
<accession>A0A1F5KT77</accession>
<dbReference type="InterPro" id="IPR001763">
    <property type="entry name" value="Rhodanese-like_dom"/>
</dbReference>
<dbReference type="PANTHER" id="PTHR43031:SF1">
    <property type="entry name" value="PYRIDINE NUCLEOTIDE-DISULPHIDE OXIDOREDUCTASE"/>
    <property type="match status" value="1"/>
</dbReference>
<dbReference type="STRING" id="1797785.A3B45_04200"/>
<dbReference type="EMBL" id="MFDM01000008">
    <property type="protein sequence ID" value="OGE44122.1"/>
    <property type="molecule type" value="Genomic_DNA"/>
</dbReference>
<keyword evidence="2" id="KW-0812">Transmembrane</keyword>
<dbReference type="SMART" id="SM00450">
    <property type="entry name" value="RHOD"/>
    <property type="match status" value="1"/>
</dbReference>
<reference evidence="4 5" key="1">
    <citation type="journal article" date="2016" name="Nat. Commun.">
        <title>Thousands of microbial genomes shed light on interconnected biogeochemical processes in an aquifer system.</title>
        <authorList>
            <person name="Anantharaman K."/>
            <person name="Brown C.T."/>
            <person name="Hug L.A."/>
            <person name="Sharon I."/>
            <person name="Castelle C.J."/>
            <person name="Probst A.J."/>
            <person name="Thomas B.C."/>
            <person name="Singh A."/>
            <person name="Wilkins M.J."/>
            <person name="Karaoz U."/>
            <person name="Brodie E.L."/>
            <person name="Williams K.H."/>
            <person name="Hubbard S.S."/>
            <person name="Banfield J.F."/>
        </authorList>
    </citation>
    <scope>NUCLEOTIDE SEQUENCE [LARGE SCALE GENOMIC DNA]</scope>
</reference>
<dbReference type="PROSITE" id="PS50206">
    <property type="entry name" value="RHODANESE_3"/>
    <property type="match status" value="1"/>
</dbReference>